<keyword evidence="3" id="KW-1185">Reference proteome</keyword>
<dbReference type="Pfam" id="PF00498">
    <property type="entry name" value="FHA"/>
    <property type="match status" value="1"/>
</dbReference>
<evidence type="ECO:0000313" key="2">
    <source>
        <dbReference type="EMBL" id="MFD2161992.1"/>
    </source>
</evidence>
<dbReference type="PROSITE" id="PS50006">
    <property type="entry name" value="FHA_DOMAIN"/>
    <property type="match status" value="1"/>
</dbReference>
<protein>
    <submittedName>
        <fullName evidence="2">FHA domain-containing protein</fullName>
    </submittedName>
</protein>
<dbReference type="Proteomes" id="UP001597387">
    <property type="component" value="Unassembled WGS sequence"/>
</dbReference>
<accession>A0ABW4ZKC3</accession>
<comment type="caution">
    <text evidence="2">The sequence shown here is derived from an EMBL/GenBank/DDBJ whole genome shotgun (WGS) entry which is preliminary data.</text>
</comment>
<reference evidence="3" key="1">
    <citation type="journal article" date="2019" name="Int. J. Syst. Evol. Microbiol.">
        <title>The Global Catalogue of Microorganisms (GCM) 10K type strain sequencing project: providing services to taxonomists for standard genome sequencing and annotation.</title>
        <authorList>
            <consortium name="The Broad Institute Genomics Platform"/>
            <consortium name="The Broad Institute Genome Sequencing Center for Infectious Disease"/>
            <person name="Wu L."/>
            <person name="Ma J."/>
        </authorList>
    </citation>
    <scope>NUCLEOTIDE SEQUENCE [LARGE SCALE GENOMIC DNA]</scope>
    <source>
        <strain evidence="3">KCTC 42217</strain>
    </source>
</reference>
<evidence type="ECO:0000313" key="3">
    <source>
        <dbReference type="Proteomes" id="UP001597387"/>
    </source>
</evidence>
<dbReference type="Gene3D" id="2.60.200.20">
    <property type="match status" value="1"/>
</dbReference>
<name>A0ABW4ZKC3_9SPHI</name>
<proteinExistence type="predicted"/>
<dbReference type="InterPro" id="IPR000253">
    <property type="entry name" value="FHA_dom"/>
</dbReference>
<evidence type="ECO:0000259" key="1">
    <source>
        <dbReference type="PROSITE" id="PS50006"/>
    </source>
</evidence>
<gene>
    <name evidence="2" type="ORF">ACFSJU_06280</name>
</gene>
<organism evidence="2 3">
    <name type="scientific">Paradesertivirga mongoliensis</name>
    <dbReference type="NCBI Taxonomy" id="2100740"/>
    <lineage>
        <taxon>Bacteria</taxon>
        <taxon>Pseudomonadati</taxon>
        <taxon>Bacteroidota</taxon>
        <taxon>Sphingobacteriia</taxon>
        <taxon>Sphingobacteriales</taxon>
        <taxon>Sphingobacteriaceae</taxon>
        <taxon>Paradesertivirga</taxon>
    </lineage>
</organism>
<sequence length="260" mass="29144">MFEIFNTDAESPQDVKGLRDALLRSIKEELQIVEGGEGKHIRGIQLFITCSENEKHVYESAVYIEEPQLFKQEVQRIADDFAIDLPTGWTLEVTFADELPPEAKKLNEVHAALFIKTRQQTIHKSGTAYIRVLSGQAEKDEYEINSSSGKITIGREKKAQTADGFFRINTIAFPGDCGNECNKYISRQHAHIEWNNDAGCFMIFADEGGVPPKNKIKIKSFDDDNPVKLNSTHIGHRLKEGDQIILGETAVIEFSSSAQS</sequence>
<feature type="domain" description="FHA" evidence="1">
    <location>
        <begin position="151"/>
        <end position="234"/>
    </location>
</feature>
<dbReference type="RefSeq" id="WP_255898151.1">
    <property type="nucleotide sequence ID" value="NZ_JAFMZO010000001.1"/>
</dbReference>
<dbReference type="SUPFAM" id="SSF49879">
    <property type="entry name" value="SMAD/FHA domain"/>
    <property type="match status" value="1"/>
</dbReference>
<dbReference type="EMBL" id="JBHUHZ010000001">
    <property type="protein sequence ID" value="MFD2161992.1"/>
    <property type="molecule type" value="Genomic_DNA"/>
</dbReference>
<dbReference type="InterPro" id="IPR008984">
    <property type="entry name" value="SMAD_FHA_dom_sf"/>
</dbReference>